<reference evidence="3" key="1">
    <citation type="journal article" date="2019" name="Int. J. Syst. Evol. Microbiol.">
        <title>The Global Catalogue of Microorganisms (GCM) 10K type strain sequencing project: providing services to taxonomists for standard genome sequencing and annotation.</title>
        <authorList>
            <consortium name="The Broad Institute Genomics Platform"/>
            <consortium name="The Broad Institute Genome Sequencing Center for Infectious Disease"/>
            <person name="Wu L."/>
            <person name="Ma J."/>
        </authorList>
    </citation>
    <scope>NUCLEOTIDE SEQUENCE [LARGE SCALE GENOMIC DNA]</scope>
    <source>
        <strain evidence="3">JCM 9687</strain>
    </source>
</reference>
<accession>A0ABP6RV00</accession>
<comment type="caution">
    <text evidence="2">The sequence shown here is derived from an EMBL/GenBank/DDBJ whole genome shotgun (WGS) entry which is preliminary data.</text>
</comment>
<sequence length="113" mass="13427">MGLFDRFRRRRTAGRPADSRDTDHLRTWAQQRHGVEAFVEPRTTVTETTVLLVAHDGEWTRRRVAGPEAAFRFARKQGMPCYEVAKLGYPQRMRDYQARQRVLRDRQRRRDLG</sequence>
<dbReference type="Proteomes" id="UP001500483">
    <property type="component" value="Unassembled WGS sequence"/>
</dbReference>
<evidence type="ECO:0000256" key="1">
    <source>
        <dbReference type="SAM" id="MobiDB-lite"/>
    </source>
</evidence>
<protein>
    <recommendedName>
        <fullName evidence="4">Oxidoreductase</fullName>
    </recommendedName>
</protein>
<evidence type="ECO:0000313" key="2">
    <source>
        <dbReference type="EMBL" id="GAA3361589.1"/>
    </source>
</evidence>
<proteinExistence type="predicted"/>
<evidence type="ECO:0000313" key="3">
    <source>
        <dbReference type="Proteomes" id="UP001500483"/>
    </source>
</evidence>
<dbReference type="EMBL" id="BAAAYK010000038">
    <property type="protein sequence ID" value="GAA3361589.1"/>
    <property type="molecule type" value="Genomic_DNA"/>
</dbReference>
<gene>
    <name evidence="2" type="ORF">GCM10020366_46140</name>
</gene>
<feature type="region of interest" description="Disordered" evidence="1">
    <location>
        <begin position="1"/>
        <end position="22"/>
    </location>
</feature>
<dbReference type="RefSeq" id="WP_258342148.1">
    <property type="nucleotide sequence ID" value="NZ_BAAAYK010000038.1"/>
</dbReference>
<organism evidence="2 3">
    <name type="scientific">Saccharopolyspora gregorii</name>
    <dbReference type="NCBI Taxonomy" id="33914"/>
    <lineage>
        <taxon>Bacteria</taxon>
        <taxon>Bacillati</taxon>
        <taxon>Actinomycetota</taxon>
        <taxon>Actinomycetes</taxon>
        <taxon>Pseudonocardiales</taxon>
        <taxon>Pseudonocardiaceae</taxon>
        <taxon>Saccharopolyspora</taxon>
    </lineage>
</organism>
<name>A0ABP6RV00_9PSEU</name>
<keyword evidence="3" id="KW-1185">Reference proteome</keyword>
<evidence type="ECO:0008006" key="4">
    <source>
        <dbReference type="Google" id="ProtNLM"/>
    </source>
</evidence>